<evidence type="ECO:0000256" key="12">
    <source>
        <dbReference type="ARBA" id="ARBA00023239"/>
    </source>
</evidence>
<dbReference type="PIRSF" id="PIRSF017184">
    <property type="entry name" value="Nnr"/>
    <property type="match status" value="1"/>
</dbReference>
<keyword evidence="5 18" id="KW-0479">Metal-binding</keyword>
<dbReference type="GO" id="GO:0046872">
    <property type="term" value="F:metal ion binding"/>
    <property type="evidence" value="ECO:0007669"/>
    <property type="project" value="UniProtKB-UniRule"/>
</dbReference>
<gene>
    <name evidence="17" type="primary">nnrD</name>
    <name evidence="21" type="ORF">JIN87_13495</name>
</gene>
<feature type="domain" description="YjeF C-terminal" evidence="19">
    <location>
        <begin position="231"/>
        <end position="505"/>
    </location>
</feature>
<comment type="subunit">
    <text evidence="17">Homotetramer.</text>
</comment>
<keyword evidence="6 17" id="KW-0547">Nucleotide-binding</keyword>
<name>A0A934RUI4_9BACT</name>
<comment type="similarity">
    <text evidence="4 18">In the C-terminal section; belongs to the NnrD/CARKD family.</text>
</comment>
<dbReference type="GO" id="GO:0005524">
    <property type="term" value="F:ATP binding"/>
    <property type="evidence" value="ECO:0007669"/>
    <property type="project" value="UniProtKB-UniRule"/>
</dbReference>
<feature type="binding site" evidence="17">
    <location>
        <position position="266"/>
    </location>
    <ligand>
        <name>(6S)-NADPHX</name>
        <dbReference type="ChEBI" id="CHEBI:64076"/>
    </ligand>
</feature>
<dbReference type="InterPro" id="IPR029056">
    <property type="entry name" value="Ribokinase-like"/>
</dbReference>
<feature type="binding site" evidence="17">
    <location>
        <position position="337"/>
    </location>
    <ligand>
        <name>(6S)-NADPHX</name>
        <dbReference type="ChEBI" id="CHEBI:64076"/>
    </ligand>
</feature>
<evidence type="ECO:0000256" key="7">
    <source>
        <dbReference type="ARBA" id="ARBA00022840"/>
    </source>
</evidence>
<feature type="binding site" evidence="17">
    <location>
        <begin position="416"/>
        <end position="420"/>
    </location>
    <ligand>
        <name>AMP</name>
        <dbReference type="ChEBI" id="CHEBI:456215"/>
    </ligand>
</feature>
<dbReference type="PANTHER" id="PTHR12592:SF0">
    <property type="entry name" value="ATP-DEPENDENT (S)-NAD(P)H-HYDRATE DEHYDRATASE"/>
    <property type="match status" value="1"/>
</dbReference>
<evidence type="ECO:0000256" key="6">
    <source>
        <dbReference type="ARBA" id="ARBA00022741"/>
    </source>
</evidence>
<evidence type="ECO:0000256" key="9">
    <source>
        <dbReference type="ARBA" id="ARBA00022958"/>
    </source>
</evidence>
<evidence type="ECO:0000259" key="19">
    <source>
        <dbReference type="PROSITE" id="PS51383"/>
    </source>
</evidence>
<dbReference type="GO" id="GO:0046496">
    <property type="term" value="P:nicotinamide nucleotide metabolic process"/>
    <property type="evidence" value="ECO:0007669"/>
    <property type="project" value="UniProtKB-UniRule"/>
</dbReference>
<comment type="function">
    <text evidence="14 18">Bifunctional enzyme that catalyzes the epimerization of the S- and R-forms of NAD(P)HX and the dehydration of the S-form of NAD(P)HX at the expense of ADP, which is converted to AMP. This allows the repair of both epimers of NAD(P)HX, a damaged form of NAD(P)H that is a result of enzymatic or heat-dependent hydration.</text>
</comment>
<evidence type="ECO:0000256" key="13">
    <source>
        <dbReference type="ARBA" id="ARBA00023268"/>
    </source>
</evidence>
<feature type="binding site" evidence="17">
    <location>
        <position position="444"/>
    </location>
    <ligand>
        <name>AMP</name>
        <dbReference type="ChEBI" id="CHEBI:456215"/>
    </ligand>
</feature>
<dbReference type="PROSITE" id="PS51385">
    <property type="entry name" value="YJEF_N"/>
    <property type="match status" value="1"/>
</dbReference>
<dbReference type="SUPFAM" id="SSF64153">
    <property type="entry name" value="YjeF N-terminal domain-like"/>
    <property type="match status" value="1"/>
</dbReference>
<dbReference type="RefSeq" id="WP_200356096.1">
    <property type="nucleotide sequence ID" value="NZ_JAENIL010000023.1"/>
</dbReference>
<keyword evidence="13" id="KW-0511">Multifunctional enzyme</keyword>
<dbReference type="NCBIfam" id="TIGR00196">
    <property type="entry name" value="yjeF_cterm"/>
    <property type="match status" value="1"/>
</dbReference>
<dbReference type="InterPro" id="IPR030677">
    <property type="entry name" value="Nnr"/>
</dbReference>
<dbReference type="GO" id="GO:0110051">
    <property type="term" value="P:metabolite repair"/>
    <property type="evidence" value="ECO:0007669"/>
    <property type="project" value="TreeGrafter"/>
</dbReference>
<evidence type="ECO:0000256" key="11">
    <source>
        <dbReference type="ARBA" id="ARBA00023235"/>
    </source>
</evidence>
<dbReference type="InterPro" id="IPR036652">
    <property type="entry name" value="YjeF_N_dom_sf"/>
</dbReference>
<dbReference type="InterPro" id="IPR004443">
    <property type="entry name" value="YjeF_N_dom"/>
</dbReference>
<comment type="catalytic activity">
    <reaction evidence="15 17 18">
        <text>(6S)-NADHX + ADP = AMP + phosphate + NADH + H(+)</text>
        <dbReference type="Rhea" id="RHEA:32223"/>
        <dbReference type="ChEBI" id="CHEBI:15378"/>
        <dbReference type="ChEBI" id="CHEBI:43474"/>
        <dbReference type="ChEBI" id="CHEBI:57945"/>
        <dbReference type="ChEBI" id="CHEBI:64074"/>
        <dbReference type="ChEBI" id="CHEBI:456215"/>
        <dbReference type="ChEBI" id="CHEBI:456216"/>
        <dbReference type="EC" id="4.2.1.136"/>
    </reaction>
</comment>
<evidence type="ECO:0000256" key="14">
    <source>
        <dbReference type="ARBA" id="ARBA00025153"/>
    </source>
</evidence>
<feature type="domain" description="YjeF N-terminal" evidence="20">
    <location>
        <begin position="15"/>
        <end position="224"/>
    </location>
</feature>
<reference evidence="21" key="1">
    <citation type="submission" date="2021-01" db="EMBL/GenBank/DDBJ databases">
        <title>Modified the classification status of verrucomicrobia.</title>
        <authorList>
            <person name="Feng X."/>
        </authorList>
    </citation>
    <scope>NUCLEOTIDE SEQUENCE</scope>
    <source>
        <strain evidence="21">KCTC 13126</strain>
    </source>
</reference>
<accession>A0A934RUI4</accession>
<dbReference type="AlphaFoldDB" id="A0A934RUI4"/>
<evidence type="ECO:0000256" key="15">
    <source>
        <dbReference type="ARBA" id="ARBA00048238"/>
    </source>
</evidence>
<dbReference type="SUPFAM" id="SSF53613">
    <property type="entry name" value="Ribokinase-like"/>
    <property type="match status" value="1"/>
</dbReference>
<comment type="catalytic activity">
    <reaction evidence="1 18">
        <text>(6R)-NADHX = (6S)-NADHX</text>
        <dbReference type="Rhea" id="RHEA:32215"/>
        <dbReference type="ChEBI" id="CHEBI:64074"/>
        <dbReference type="ChEBI" id="CHEBI:64075"/>
        <dbReference type="EC" id="5.1.99.6"/>
    </reaction>
</comment>
<dbReference type="InterPro" id="IPR000631">
    <property type="entry name" value="CARKD"/>
</dbReference>
<keyword evidence="11 18" id="KW-0413">Isomerase</keyword>
<evidence type="ECO:0000256" key="1">
    <source>
        <dbReference type="ARBA" id="ARBA00000013"/>
    </source>
</evidence>
<proteinExistence type="inferred from homology"/>
<evidence type="ECO:0000256" key="16">
    <source>
        <dbReference type="ARBA" id="ARBA00049209"/>
    </source>
</evidence>
<comment type="catalytic activity">
    <reaction evidence="2 18">
        <text>(6R)-NADPHX = (6S)-NADPHX</text>
        <dbReference type="Rhea" id="RHEA:32227"/>
        <dbReference type="ChEBI" id="CHEBI:64076"/>
        <dbReference type="ChEBI" id="CHEBI:64077"/>
        <dbReference type="EC" id="5.1.99.6"/>
    </reaction>
</comment>
<feature type="binding site" evidence="17">
    <location>
        <position position="445"/>
    </location>
    <ligand>
        <name>(6S)-NADPHX</name>
        <dbReference type="ChEBI" id="CHEBI:64076"/>
    </ligand>
</feature>
<protein>
    <recommendedName>
        <fullName evidence="17">ADP-dependent (S)-NAD(P)H-hydrate dehydratase</fullName>
        <ecNumber evidence="17">4.2.1.136</ecNumber>
    </recommendedName>
    <alternativeName>
        <fullName evidence="17">ADP-dependent NAD(P)HX dehydratase</fullName>
    </alternativeName>
</protein>
<keyword evidence="8 17" id="KW-0521">NADP</keyword>
<dbReference type="CDD" id="cd01171">
    <property type="entry name" value="YXKO-related"/>
    <property type="match status" value="1"/>
</dbReference>
<dbReference type="GO" id="GO:0052855">
    <property type="term" value="F:ADP-dependent NAD(P)H-hydrate dehydratase activity"/>
    <property type="evidence" value="ECO:0007669"/>
    <property type="project" value="UniProtKB-UniRule"/>
</dbReference>
<evidence type="ECO:0000313" key="22">
    <source>
        <dbReference type="Proteomes" id="UP000617628"/>
    </source>
</evidence>
<keyword evidence="7 17" id="KW-0067">ATP-binding</keyword>
<evidence type="ECO:0000256" key="10">
    <source>
        <dbReference type="ARBA" id="ARBA00023027"/>
    </source>
</evidence>
<comment type="function">
    <text evidence="17">Catalyzes the dehydration of the S-form of NAD(P)HX at the expense of ADP, which is converted to AMP. Together with NAD(P)HX epimerase, which catalyzes the epimerization of the S- and R-forms, the enzyme allows the repair of both epimers of NAD(P)HX, a damaged form of NAD(P)H that is a result of enzymatic or heat-dependent hydration.</text>
</comment>
<comment type="cofactor">
    <cofactor evidence="17">
        <name>Mg(2+)</name>
        <dbReference type="ChEBI" id="CHEBI:18420"/>
    </cofactor>
</comment>
<dbReference type="EC" id="4.2.1.136" evidence="17"/>
<keyword evidence="10 17" id="KW-0520">NAD</keyword>
<evidence type="ECO:0000256" key="18">
    <source>
        <dbReference type="PIRNR" id="PIRNR017184"/>
    </source>
</evidence>
<dbReference type="Pfam" id="PF03853">
    <property type="entry name" value="YjeF_N"/>
    <property type="match status" value="1"/>
</dbReference>
<comment type="caution">
    <text evidence="21">The sequence shown here is derived from an EMBL/GenBank/DDBJ whole genome shotgun (WGS) entry which is preliminary data.</text>
</comment>
<comment type="cofactor">
    <cofactor evidence="18">
        <name>K(+)</name>
        <dbReference type="ChEBI" id="CHEBI:29103"/>
    </cofactor>
    <text evidence="18">Binds 1 potassium ion per subunit.</text>
</comment>
<keyword evidence="9 18" id="KW-0630">Potassium</keyword>
<evidence type="ECO:0000313" key="21">
    <source>
        <dbReference type="EMBL" id="MBK1877885.1"/>
    </source>
</evidence>
<evidence type="ECO:0000256" key="3">
    <source>
        <dbReference type="ARBA" id="ARBA00006001"/>
    </source>
</evidence>
<comment type="similarity">
    <text evidence="3 18">In the N-terminal section; belongs to the NnrE/AIBP family.</text>
</comment>
<dbReference type="GO" id="GO:0052856">
    <property type="term" value="F:NAD(P)HX epimerase activity"/>
    <property type="evidence" value="ECO:0007669"/>
    <property type="project" value="UniProtKB-EC"/>
</dbReference>
<dbReference type="PROSITE" id="PS51383">
    <property type="entry name" value="YJEF_C_3"/>
    <property type="match status" value="1"/>
</dbReference>
<dbReference type="EMBL" id="JAENIL010000023">
    <property type="protein sequence ID" value="MBK1877885.1"/>
    <property type="molecule type" value="Genomic_DNA"/>
</dbReference>
<dbReference type="Gene3D" id="3.40.1190.20">
    <property type="match status" value="1"/>
</dbReference>
<keyword evidence="22" id="KW-1185">Reference proteome</keyword>
<evidence type="ECO:0000256" key="4">
    <source>
        <dbReference type="ARBA" id="ARBA00009524"/>
    </source>
</evidence>
<organism evidence="21 22">
    <name type="scientific">Pelagicoccus mobilis</name>
    <dbReference type="NCBI Taxonomy" id="415221"/>
    <lineage>
        <taxon>Bacteria</taxon>
        <taxon>Pseudomonadati</taxon>
        <taxon>Verrucomicrobiota</taxon>
        <taxon>Opitutia</taxon>
        <taxon>Puniceicoccales</taxon>
        <taxon>Pelagicoccaceae</taxon>
        <taxon>Pelagicoccus</taxon>
    </lineage>
</organism>
<feature type="binding site" evidence="17">
    <location>
        <position position="384"/>
    </location>
    <ligand>
        <name>(6S)-NADPHX</name>
        <dbReference type="ChEBI" id="CHEBI:64076"/>
    </ligand>
</feature>
<keyword evidence="12 17" id="KW-0456">Lyase</keyword>
<dbReference type="Pfam" id="PF01256">
    <property type="entry name" value="Carb_kinase"/>
    <property type="match status" value="1"/>
</dbReference>
<evidence type="ECO:0000256" key="2">
    <source>
        <dbReference type="ARBA" id="ARBA00000909"/>
    </source>
</evidence>
<evidence type="ECO:0000259" key="20">
    <source>
        <dbReference type="PROSITE" id="PS51385"/>
    </source>
</evidence>
<evidence type="ECO:0000256" key="5">
    <source>
        <dbReference type="ARBA" id="ARBA00022723"/>
    </source>
</evidence>
<comment type="similarity">
    <text evidence="17">Belongs to the NnrD/CARKD family.</text>
</comment>
<dbReference type="Proteomes" id="UP000617628">
    <property type="component" value="Unassembled WGS sequence"/>
</dbReference>
<evidence type="ECO:0000256" key="8">
    <source>
        <dbReference type="ARBA" id="ARBA00022857"/>
    </source>
</evidence>
<dbReference type="Gene3D" id="3.40.50.10260">
    <property type="entry name" value="YjeF N-terminal domain"/>
    <property type="match status" value="1"/>
</dbReference>
<evidence type="ECO:0000256" key="17">
    <source>
        <dbReference type="HAMAP-Rule" id="MF_01965"/>
    </source>
</evidence>
<dbReference type="HAMAP" id="MF_01965">
    <property type="entry name" value="NADHX_dehydratase"/>
    <property type="match status" value="1"/>
</dbReference>
<dbReference type="PANTHER" id="PTHR12592">
    <property type="entry name" value="ATP-DEPENDENT (S)-NAD(P)H-HYDRATE DEHYDRATASE FAMILY MEMBER"/>
    <property type="match status" value="1"/>
</dbReference>
<sequence>MPKPFSHPILSCSASHEWEQELLKSEEDAWQAMLRVGVKLGRGIRDFYAMSSFPQSGLRVLALVGKGHNGGDALLALAALALEEGYLRQVDIVLSSELDALKPNTKRALGLLQERASIVFLQASDLRGTGEVFDICIDGLLGMQFRPPLRERITDLIETVNEVSKIRLRVAVDLPSGVGDESDERAFRADVTFATGIFKQPLLGCRNAGVIRYLDIGFFENDRTAVNRVVTDQILDPLRGVRSAFSEKRQHGHLAILAGSRGMPGALAMAVRAALQSGVGLVTVFAPESVVSQLACTLPEAMWRTWPETPEGGLALEGLWQIKSIAGKATALLVGPGMGNEAETQALLCEVGRYWNKPAVLDADALRPEVVDSFLASELILTPHDGEFKRLASVDEVSDADVLGYAKERGLTLVKKGSSTRVCDGEALYVNPTGNAVLSRGGSGDLLAGLMAGLLAEGSGSSTEVACRAVYWHGKAADLLAVSKGQVATRTTDLLDYLVPALRGDAG</sequence>
<comment type="catalytic activity">
    <reaction evidence="16 17 18">
        <text>(6S)-NADPHX + ADP = AMP + phosphate + NADPH + H(+)</text>
        <dbReference type="Rhea" id="RHEA:32235"/>
        <dbReference type="ChEBI" id="CHEBI:15378"/>
        <dbReference type="ChEBI" id="CHEBI:43474"/>
        <dbReference type="ChEBI" id="CHEBI:57783"/>
        <dbReference type="ChEBI" id="CHEBI:64076"/>
        <dbReference type="ChEBI" id="CHEBI:456215"/>
        <dbReference type="ChEBI" id="CHEBI:456216"/>
        <dbReference type="EC" id="4.2.1.136"/>
    </reaction>
</comment>